<name>A0A428TEV7_9HYPO</name>
<feature type="transmembrane region" description="Helical" evidence="2">
    <location>
        <begin position="220"/>
        <end position="240"/>
    </location>
</feature>
<keyword evidence="2" id="KW-0812">Transmembrane</keyword>
<keyword evidence="2" id="KW-0472">Membrane</keyword>
<comment type="caution">
    <text evidence="3">The sequence shown here is derived from an EMBL/GenBank/DDBJ whole genome shotgun (WGS) entry which is preliminary data.</text>
</comment>
<dbReference type="AlphaFoldDB" id="A0A428TEV7"/>
<feature type="region of interest" description="Disordered" evidence="1">
    <location>
        <begin position="109"/>
        <end position="146"/>
    </location>
</feature>
<sequence length="876" mass="97952">MPKAPPRRSERLKRRQPPGTNPVSSTFSARGRLARGKRPEAIDMDSPPSAATEGGQDPPPNAAIRLAVQPRPGDIPFQLEVIFQCEASQLAAAPIRINVKSPDRITFHRLSGQSSRDKRPLELDEQEQAPTKRPRHEPLPVQVSNGDDDTSCVQFEGEECQGSLADGYVVDLGLVKAFPSESYAEIPLEHCHDADQESRAETLPEGHTPQLRVMRISANIVIIFFIVAGLVIVFALTAFLSPEPPEPPGPPTGRQVSLQPVDWFQQAMWLEVGLISTARTTLIGEADQEPPGWACLPGLRPSDGPLHSSVNQPQPSAGSDWWSADTPFYPRYKPWDSTSDGIYVPETPFVLDVKRVLNRIFHDLETIAAHGPPSFRFQREKSTQFRWSTSNGTFVPPHDTLPTLTFDWAEFMKPSSTVPGFPSSSPGGNPPSPTARPETIMEVFNLEPRIKELWDQLQPALIRLYFLSSTQNSEVVSFWPEEINGRALWMLFKLEVLGHNFTESNHDWGSDQCRIGCLHPKSTIDLAGPPSTMTPRMPRDTGIPSDVPMSFIEAVRKAQREKDRESQATTTQGECHDYIDWPTTNAAAAPCPPCPDLSTMSHEPHQLPRPDDWSAAQKTNNTAIELLNILNITVAQRFEGDDDNNKYTPKVHDLFKHRDIRVKACTLTRELVDYMQQVVQTLGPEFDQGTPASHPDAQWAHKKTREALTRLHDVAPFMAEVAVVRLCEMSSRAERGVAVMQETEQRLGQLRQEITKAIEDGWLAGDGENTTYLHFPSLTDIQQDWAATQAWLRAEADDVIDVYQSRHMAFNRRRGDTSSRNNVIWSRWGLKDARRDPMGTEALCWEDGVREPTGRAGVEMLQRDTDRGGGRVCGYE</sequence>
<evidence type="ECO:0000256" key="2">
    <source>
        <dbReference type="SAM" id="Phobius"/>
    </source>
</evidence>
<keyword evidence="4" id="KW-1185">Reference proteome</keyword>
<organism evidence="3 4">
    <name type="scientific">Fusarium ambrosium</name>
    <dbReference type="NCBI Taxonomy" id="131363"/>
    <lineage>
        <taxon>Eukaryota</taxon>
        <taxon>Fungi</taxon>
        <taxon>Dikarya</taxon>
        <taxon>Ascomycota</taxon>
        <taxon>Pezizomycotina</taxon>
        <taxon>Sordariomycetes</taxon>
        <taxon>Hypocreomycetidae</taxon>
        <taxon>Hypocreales</taxon>
        <taxon>Nectriaceae</taxon>
        <taxon>Fusarium</taxon>
        <taxon>Fusarium solani species complex</taxon>
    </lineage>
</organism>
<accession>A0A428TEV7</accession>
<keyword evidence="2" id="KW-1133">Transmembrane helix</keyword>
<dbReference type="Proteomes" id="UP000288429">
    <property type="component" value="Unassembled WGS sequence"/>
</dbReference>
<evidence type="ECO:0000256" key="1">
    <source>
        <dbReference type="SAM" id="MobiDB-lite"/>
    </source>
</evidence>
<feature type="region of interest" description="Disordered" evidence="1">
    <location>
        <begin position="524"/>
        <end position="546"/>
    </location>
</feature>
<reference evidence="3 4" key="1">
    <citation type="submission" date="2017-06" db="EMBL/GenBank/DDBJ databases">
        <title>Cmopartive genomic analysis of Ambrosia Fusariam Clade fungi.</title>
        <authorList>
            <person name="Stajich J.E."/>
            <person name="Carrillo J."/>
            <person name="Kijimoto T."/>
            <person name="Eskalen A."/>
            <person name="O'Donnell K."/>
            <person name="Kasson M."/>
        </authorList>
    </citation>
    <scope>NUCLEOTIDE SEQUENCE [LARGE SCALE GENOMIC DNA]</scope>
    <source>
        <strain evidence="3 4">NRRL 20438</strain>
    </source>
</reference>
<gene>
    <name evidence="3" type="ORF">CDV31_011728</name>
</gene>
<feature type="region of interest" description="Disordered" evidence="1">
    <location>
        <begin position="1"/>
        <end position="63"/>
    </location>
</feature>
<dbReference type="EMBL" id="NIZV01000204">
    <property type="protein sequence ID" value="RSM00562.1"/>
    <property type="molecule type" value="Genomic_DNA"/>
</dbReference>
<protein>
    <submittedName>
        <fullName evidence="3">Uncharacterized protein</fullName>
    </submittedName>
</protein>
<proteinExistence type="predicted"/>
<evidence type="ECO:0000313" key="3">
    <source>
        <dbReference type="EMBL" id="RSM00562.1"/>
    </source>
</evidence>
<evidence type="ECO:0000313" key="4">
    <source>
        <dbReference type="Proteomes" id="UP000288429"/>
    </source>
</evidence>